<proteinExistence type="inferred from homology"/>
<dbReference type="PROSITE" id="PS00053">
    <property type="entry name" value="RIBOSOMAL_S8"/>
    <property type="match status" value="1"/>
</dbReference>
<sequence>MYHDTLTRIKNSLARGQRRLKVPYTRFDMDVLETLVKAGYIESVERKGRGLKRVIDIKLKYNDKNSKEPSILGVKFISKPSRRMYVGYDDIKKSHDGYGHFIVSTPKGVMNGYEARKNKVGGQILFEIW</sequence>
<dbReference type="InterPro" id="IPR047863">
    <property type="entry name" value="Ribosomal_uS8_CS"/>
</dbReference>
<gene>
    <name evidence="7" type="primary">rpsH</name>
    <name evidence="7" type="ORF">COT88_01370</name>
</gene>
<dbReference type="FunFam" id="3.30.1490.10:FF:000001">
    <property type="entry name" value="30S ribosomal protein S8"/>
    <property type="match status" value="1"/>
</dbReference>
<accession>A0A2H0VH95</accession>
<evidence type="ECO:0000313" key="7">
    <source>
        <dbReference type="EMBL" id="PIR98458.1"/>
    </source>
</evidence>
<evidence type="ECO:0000256" key="1">
    <source>
        <dbReference type="ARBA" id="ARBA00006471"/>
    </source>
</evidence>
<name>A0A2H0VH95_9BACT</name>
<dbReference type="GO" id="GO:0003735">
    <property type="term" value="F:structural constituent of ribosome"/>
    <property type="evidence" value="ECO:0007669"/>
    <property type="project" value="InterPro"/>
</dbReference>
<evidence type="ECO:0000256" key="2">
    <source>
        <dbReference type="ARBA" id="ARBA00022980"/>
    </source>
</evidence>
<dbReference type="InterPro" id="IPR035987">
    <property type="entry name" value="Ribosomal_uS8_sf"/>
</dbReference>
<dbReference type="GO" id="GO:0005737">
    <property type="term" value="C:cytoplasm"/>
    <property type="evidence" value="ECO:0007669"/>
    <property type="project" value="UniProtKB-ARBA"/>
</dbReference>
<evidence type="ECO:0000256" key="5">
    <source>
        <dbReference type="ARBA" id="ARBA00035525"/>
    </source>
</evidence>
<reference evidence="8" key="1">
    <citation type="submission" date="2017-09" db="EMBL/GenBank/DDBJ databases">
        <title>Depth-based differentiation of microbial function through sediment-hosted aquifers and enrichment of novel symbionts in the deep terrestrial subsurface.</title>
        <authorList>
            <person name="Probst A.J."/>
            <person name="Ladd B."/>
            <person name="Jarett J.K."/>
            <person name="Geller-Mcgrath D.E."/>
            <person name="Sieber C.M.K."/>
            <person name="Emerson J.B."/>
            <person name="Anantharaman K."/>
            <person name="Thomas B.C."/>
            <person name="Malmstrom R."/>
            <person name="Stieglmeier M."/>
            <person name="Klingl A."/>
            <person name="Woyke T."/>
            <person name="Ryan C.M."/>
            <person name="Banfield J.F."/>
        </authorList>
    </citation>
    <scope>NUCLEOTIDE SEQUENCE [LARGE SCALE GENOMIC DNA]</scope>
</reference>
<evidence type="ECO:0000256" key="6">
    <source>
        <dbReference type="RuleBase" id="RU003660"/>
    </source>
</evidence>
<keyword evidence="3 6" id="KW-0687">Ribonucleoprotein</keyword>
<organism evidence="7 8">
    <name type="scientific">Candidatus Colwellbacteria bacterium CG10_big_fil_rev_8_21_14_0_10_41_28</name>
    <dbReference type="NCBI Taxonomy" id="1974539"/>
    <lineage>
        <taxon>Bacteria</taxon>
        <taxon>Candidatus Colwelliibacteriota</taxon>
    </lineage>
</organism>
<dbReference type="Proteomes" id="UP000230776">
    <property type="component" value="Unassembled WGS sequence"/>
</dbReference>
<comment type="similarity">
    <text evidence="1 6">Belongs to the universal ribosomal protein uS8 family.</text>
</comment>
<dbReference type="EMBL" id="PFAG01000014">
    <property type="protein sequence ID" value="PIR98458.1"/>
    <property type="molecule type" value="Genomic_DNA"/>
</dbReference>
<dbReference type="Gene3D" id="3.30.1490.10">
    <property type="match status" value="1"/>
</dbReference>
<evidence type="ECO:0000256" key="3">
    <source>
        <dbReference type="ARBA" id="ARBA00023274"/>
    </source>
</evidence>
<evidence type="ECO:0000313" key="8">
    <source>
        <dbReference type="Proteomes" id="UP000230776"/>
    </source>
</evidence>
<dbReference type="Gene3D" id="3.30.1370.30">
    <property type="match status" value="1"/>
</dbReference>
<dbReference type="InterPro" id="IPR000630">
    <property type="entry name" value="Ribosomal_uS8"/>
</dbReference>
<evidence type="ECO:0000256" key="4">
    <source>
        <dbReference type="ARBA" id="ARBA00035258"/>
    </source>
</evidence>
<keyword evidence="2 6" id="KW-0689">Ribosomal protein</keyword>
<dbReference type="AlphaFoldDB" id="A0A2H0VH95"/>
<dbReference type="PANTHER" id="PTHR11758">
    <property type="entry name" value="40S RIBOSOMAL PROTEIN S15A"/>
    <property type="match status" value="1"/>
</dbReference>
<comment type="caution">
    <text evidence="7">The sequence shown here is derived from an EMBL/GenBank/DDBJ whole genome shotgun (WGS) entry which is preliminary data.</text>
</comment>
<dbReference type="SUPFAM" id="SSF56047">
    <property type="entry name" value="Ribosomal protein S8"/>
    <property type="match status" value="1"/>
</dbReference>
<dbReference type="GO" id="GO:0005840">
    <property type="term" value="C:ribosome"/>
    <property type="evidence" value="ECO:0007669"/>
    <property type="project" value="UniProtKB-KW"/>
</dbReference>
<dbReference type="GO" id="GO:1990904">
    <property type="term" value="C:ribonucleoprotein complex"/>
    <property type="evidence" value="ECO:0007669"/>
    <property type="project" value="UniProtKB-KW"/>
</dbReference>
<dbReference type="Pfam" id="PF00410">
    <property type="entry name" value="Ribosomal_S8"/>
    <property type="match status" value="1"/>
</dbReference>
<protein>
    <recommendedName>
        <fullName evidence="4">Small ribosomal subunit protein uS8</fullName>
    </recommendedName>
    <alternativeName>
        <fullName evidence="5">30S ribosomal protein S8</fullName>
    </alternativeName>
</protein>
<dbReference type="GO" id="GO:0006412">
    <property type="term" value="P:translation"/>
    <property type="evidence" value="ECO:0007669"/>
    <property type="project" value="InterPro"/>
</dbReference>